<dbReference type="Proteomes" id="UP000824028">
    <property type="component" value="Unassembled WGS sequence"/>
</dbReference>
<keyword evidence="4" id="KW-0732">Signal</keyword>
<dbReference type="PANTHER" id="PTHR35333:SF3">
    <property type="entry name" value="BETA-LACTAMASE-TYPE TRANSPEPTIDASE FOLD CONTAINING PROTEIN"/>
    <property type="match status" value="1"/>
</dbReference>
<evidence type="ECO:0000256" key="2">
    <source>
        <dbReference type="ARBA" id="ARBA00009009"/>
    </source>
</evidence>
<dbReference type="PANTHER" id="PTHR35333">
    <property type="entry name" value="BETA-LACTAMASE"/>
    <property type="match status" value="1"/>
</dbReference>
<dbReference type="SUPFAM" id="SSF56601">
    <property type="entry name" value="beta-lactamase/transpeptidase-like"/>
    <property type="match status" value="1"/>
</dbReference>
<dbReference type="GO" id="GO:0008800">
    <property type="term" value="F:beta-lactamase activity"/>
    <property type="evidence" value="ECO:0007669"/>
    <property type="project" value="UniProtKB-EC"/>
</dbReference>
<feature type="chain" id="PRO_5038723627" description="beta-lactamase" evidence="4">
    <location>
        <begin position="21"/>
        <end position="305"/>
    </location>
</feature>
<dbReference type="AlphaFoldDB" id="A0A9D2J282"/>
<feature type="signal peptide" evidence="4">
    <location>
        <begin position="1"/>
        <end position="20"/>
    </location>
</feature>
<protein>
    <recommendedName>
        <fullName evidence="3">beta-lactamase</fullName>
        <ecNumber evidence="3">3.5.2.6</ecNumber>
    </recommendedName>
</protein>
<evidence type="ECO:0000259" key="5">
    <source>
        <dbReference type="Pfam" id="PF13354"/>
    </source>
</evidence>
<organism evidence="6 7">
    <name type="scientific">Candidatus Bacteroides merdigallinarum</name>
    <dbReference type="NCBI Taxonomy" id="2838473"/>
    <lineage>
        <taxon>Bacteria</taxon>
        <taxon>Pseudomonadati</taxon>
        <taxon>Bacteroidota</taxon>
        <taxon>Bacteroidia</taxon>
        <taxon>Bacteroidales</taxon>
        <taxon>Bacteroidaceae</taxon>
        <taxon>Bacteroides</taxon>
    </lineage>
</organism>
<dbReference type="EMBL" id="DXBX01000043">
    <property type="protein sequence ID" value="HIZ33054.1"/>
    <property type="molecule type" value="Genomic_DNA"/>
</dbReference>
<dbReference type="NCBIfam" id="NF033103">
    <property type="entry name" value="bla_class_A"/>
    <property type="match status" value="1"/>
</dbReference>
<dbReference type="GO" id="GO:0030655">
    <property type="term" value="P:beta-lactam antibiotic catabolic process"/>
    <property type="evidence" value="ECO:0007669"/>
    <property type="project" value="InterPro"/>
</dbReference>
<evidence type="ECO:0000256" key="1">
    <source>
        <dbReference type="ARBA" id="ARBA00001526"/>
    </source>
</evidence>
<evidence type="ECO:0000313" key="6">
    <source>
        <dbReference type="EMBL" id="HIZ33054.1"/>
    </source>
</evidence>
<dbReference type="Gene3D" id="3.40.710.10">
    <property type="entry name" value="DD-peptidase/beta-lactamase superfamily"/>
    <property type="match status" value="1"/>
</dbReference>
<dbReference type="InterPro" id="IPR000871">
    <property type="entry name" value="Beta-lactam_class-A"/>
</dbReference>
<comment type="caution">
    <text evidence="6">The sequence shown here is derived from an EMBL/GenBank/DDBJ whole genome shotgun (WGS) entry which is preliminary data.</text>
</comment>
<reference evidence="6" key="2">
    <citation type="submission" date="2021-04" db="EMBL/GenBank/DDBJ databases">
        <authorList>
            <person name="Gilroy R."/>
        </authorList>
    </citation>
    <scope>NUCLEOTIDE SEQUENCE</scope>
    <source>
        <strain evidence="6">ChiHjej9B8-1298</strain>
    </source>
</reference>
<reference evidence="6" key="1">
    <citation type="journal article" date="2021" name="PeerJ">
        <title>Extensive microbial diversity within the chicken gut microbiome revealed by metagenomics and culture.</title>
        <authorList>
            <person name="Gilroy R."/>
            <person name="Ravi A."/>
            <person name="Getino M."/>
            <person name="Pursley I."/>
            <person name="Horton D.L."/>
            <person name="Alikhan N.F."/>
            <person name="Baker D."/>
            <person name="Gharbi K."/>
            <person name="Hall N."/>
            <person name="Watson M."/>
            <person name="Adriaenssens E.M."/>
            <person name="Foster-Nyarko E."/>
            <person name="Jarju S."/>
            <person name="Secka A."/>
            <person name="Antonio M."/>
            <person name="Oren A."/>
            <person name="Chaudhuri R.R."/>
            <person name="La Ragione R."/>
            <person name="Hildebrand F."/>
            <person name="Pallen M.J."/>
        </authorList>
    </citation>
    <scope>NUCLEOTIDE SEQUENCE</scope>
    <source>
        <strain evidence="6">ChiHjej9B8-1298</strain>
    </source>
</reference>
<evidence type="ECO:0000256" key="3">
    <source>
        <dbReference type="ARBA" id="ARBA00012865"/>
    </source>
</evidence>
<feature type="domain" description="Beta-lactamase class A catalytic" evidence="5">
    <location>
        <begin position="46"/>
        <end position="266"/>
    </location>
</feature>
<proteinExistence type="inferred from homology"/>
<dbReference type="EC" id="3.5.2.6" evidence="3"/>
<gene>
    <name evidence="6" type="primary">bla</name>
    <name evidence="6" type="ORF">H9814_05830</name>
</gene>
<comment type="catalytic activity">
    <reaction evidence="1">
        <text>a beta-lactam + H2O = a substituted beta-amino acid</text>
        <dbReference type="Rhea" id="RHEA:20401"/>
        <dbReference type="ChEBI" id="CHEBI:15377"/>
        <dbReference type="ChEBI" id="CHEBI:35627"/>
        <dbReference type="ChEBI" id="CHEBI:140347"/>
        <dbReference type="EC" id="3.5.2.6"/>
    </reaction>
</comment>
<evidence type="ECO:0000256" key="4">
    <source>
        <dbReference type="SAM" id="SignalP"/>
    </source>
</evidence>
<accession>A0A9D2J282</accession>
<sequence length="305" mass="34143">MKQIPLLLVLCLLPLLPAQAGTPLEQSLRRVIASVRGTVGIAVITDEGDTLTLNNGEPYPLMSVMKLHQAIYVAHWLSRQGLDMDYEVTVEPSDLKPDTYSPLRDRHPEGGFKMRIGELLAYTLQLSDNNACDLLFRLTGGPRATNAHIRKQWHGRRFAIAATEEDMHRDPSLCHANHSTPLEAALLIHRLFNDTLPDPNLQHVRRLLLDCRTGLQRIPAGISGPDVQIAHKTGTSDRDASGRWTALNDVAHVRLPDGRGYSLAVFIKDSWEDMEENERIMARVSALVYEVFREKALGNPLLFAR</sequence>
<dbReference type="InterPro" id="IPR045155">
    <property type="entry name" value="Beta-lactam_cat"/>
</dbReference>
<evidence type="ECO:0000313" key="7">
    <source>
        <dbReference type="Proteomes" id="UP000824028"/>
    </source>
</evidence>
<dbReference type="InterPro" id="IPR012338">
    <property type="entry name" value="Beta-lactam/transpept-like"/>
</dbReference>
<dbReference type="GO" id="GO:0046677">
    <property type="term" value="P:response to antibiotic"/>
    <property type="evidence" value="ECO:0007669"/>
    <property type="project" value="InterPro"/>
</dbReference>
<name>A0A9D2J282_9BACE</name>
<comment type="similarity">
    <text evidence="2">Belongs to the class-A beta-lactamase family.</text>
</comment>
<dbReference type="Pfam" id="PF13354">
    <property type="entry name" value="Beta-lactamase2"/>
    <property type="match status" value="1"/>
</dbReference>